<dbReference type="GO" id="GO:0008236">
    <property type="term" value="F:serine-type peptidase activity"/>
    <property type="evidence" value="ECO:0007669"/>
    <property type="project" value="UniProtKB-KW"/>
</dbReference>
<dbReference type="Gene3D" id="3.40.50.10740">
    <property type="entry name" value="Class I glutamine amidotransferase-like"/>
    <property type="match status" value="1"/>
</dbReference>
<dbReference type="SUPFAM" id="SSF52317">
    <property type="entry name" value="Class I glutamine amidotransferase-like"/>
    <property type="match status" value="1"/>
</dbReference>
<dbReference type="InterPro" id="IPR027461">
    <property type="entry name" value="Carboxypeptidase_A_C_sf"/>
</dbReference>
<protein>
    <submittedName>
        <fullName evidence="8">Muramoyltetrapeptide carboxypeptidase</fullName>
    </submittedName>
</protein>
<dbReference type="GO" id="GO:0004180">
    <property type="term" value="F:carboxypeptidase activity"/>
    <property type="evidence" value="ECO:0007669"/>
    <property type="project" value="UniProtKB-KW"/>
</dbReference>
<sequence>MRYPEFLKDRGTIGFVAPSMGCTTEPYRSAFDNAIKRFHSMGYKTIEGPNCRCDSGIGISNTPKKCAEELNESYASVDSDVLISCGGGELMCEVVPYIDYERVKQSKPKWYMGYSDNTNFTFLEATIADTAGIYGPCAGSFGMEVWHESLTDAFNLLCGRKLSFTNYPMWEKESIKDENAPFVGYNLTEKSCISSIPAVAKESRITMRGRLLGGCMDCLINLLGTSFDHVREFNERYSDDGIIWFLEACDLNVMGMRRAMWQMKNAGWFSNVKGFLIGRPAHFGEEMFGIDHRQALSSLLREFNVPIIMDLDIGHMSPMMPVVCGSMADVSFDGSNFTISYDIEQ</sequence>
<organism evidence="8 9">
    <name type="scientific">Agathobacter rectalis</name>
    <dbReference type="NCBI Taxonomy" id="39491"/>
    <lineage>
        <taxon>Bacteria</taxon>
        <taxon>Bacillati</taxon>
        <taxon>Bacillota</taxon>
        <taxon>Clostridia</taxon>
        <taxon>Lachnospirales</taxon>
        <taxon>Lachnospiraceae</taxon>
        <taxon>Agathobacter</taxon>
    </lineage>
</organism>
<evidence type="ECO:0000256" key="1">
    <source>
        <dbReference type="ARBA" id="ARBA00010233"/>
    </source>
</evidence>
<dbReference type="Pfam" id="PF17676">
    <property type="entry name" value="Peptidase_S66C"/>
    <property type="match status" value="1"/>
</dbReference>
<dbReference type="InterPro" id="IPR029062">
    <property type="entry name" value="Class_I_gatase-like"/>
</dbReference>
<evidence type="ECO:0000256" key="3">
    <source>
        <dbReference type="ARBA" id="ARBA00022670"/>
    </source>
</evidence>
<dbReference type="InterPro" id="IPR040449">
    <property type="entry name" value="Peptidase_S66_N"/>
</dbReference>
<dbReference type="Pfam" id="PF02016">
    <property type="entry name" value="Peptidase_S66"/>
    <property type="match status" value="1"/>
</dbReference>
<comment type="similarity">
    <text evidence="1">Belongs to the peptidase S66 family.</text>
</comment>
<keyword evidence="4" id="KW-0378">Hydrolase</keyword>
<dbReference type="RefSeq" id="WP_055061946.1">
    <property type="nucleotide sequence ID" value="NZ_CVRQ01000021.1"/>
</dbReference>
<evidence type="ECO:0000256" key="5">
    <source>
        <dbReference type="ARBA" id="ARBA00022825"/>
    </source>
</evidence>
<gene>
    <name evidence="8" type="ORF">T1815_17971</name>
</gene>
<dbReference type="CDD" id="cd07062">
    <property type="entry name" value="Peptidase_S66_mccF_like"/>
    <property type="match status" value="1"/>
</dbReference>
<evidence type="ECO:0000259" key="6">
    <source>
        <dbReference type="Pfam" id="PF02016"/>
    </source>
</evidence>
<dbReference type="Proteomes" id="UP000049472">
    <property type="component" value="Unassembled WGS sequence"/>
</dbReference>
<evidence type="ECO:0000256" key="2">
    <source>
        <dbReference type="ARBA" id="ARBA00022645"/>
    </source>
</evidence>
<dbReference type="InterPro" id="IPR040921">
    <property type="entry name" value="Peptidase_S66C"/>
</dbReference>
<dbReference type="PIRSF" id="PIRSF028757">
    <property type="entry name" value="LD-carboxypeptidase"/>
    <property type="match status" value="1"/>
</dbReference>
<keyword evidence="2 8" id="KW-0121">Carboxypeptidase</keyword>
<reference evidence="9" key="1">
    <citation type="submission" date="2015-05" db="EMBL/GenBank/DDBJ databases">
        <authorList>
            <consortium name="Pathogen Informatics"/>
        </authorList>
    </citation>
    <scope>NUCLEOTIDE SEQUENCE [LARGE SCALE GENOMIC DNA]</scope>
    <source>
        <strain evidence="9">T1-815</strain>
    </source>
</reference>
<dbReference type="Gene3D" id="3.50.30.60">
    <property type="entry name" value="LD-carboxypeptidase A C-terminal domain-like"/>
    <property type="match status" value="1"/>
</dbReference>
<proteinExistence type="inferred from homology"/>
<evidence type="ECO:0000313" key="9">
    <source>
        <dbReference type="Proteomes" id="UP000049472"/>
    </source>
</evidence>
<dbReference type="PANTHER" id="PTHR30237:SF2">
    <property type="entry name" value="MUREIN TETRAPEPTIDE CARBOXYPEPTIDASE"/>
    <property type="match status" value="1"/>
</dbReference>
<dbReference type="InterPro" id="IPR027478">
    <property type="entry name" value="LdcA_N"/>
</dbReference>
<evidence type="ECO:0000259" key="7">
    <source>
        <dbReference type="Pfam" id="PF17676"/>
    </source>
</evidence>
<dbReference type="InterPro" id="IPR003507">
    <property type="entry name" value="S66_fam"/>
</dbReference>
<name>A0A0M6WMC5_9FIRM</name>
<feature type="domain" description="LD-carboxypeptidase C-terminal" evidence="7">
    <location>
        <begin position="208"/>
        <end position="329"/>
    </location>
</feature>
<dbReference type="SUPFAM" id="SSF141986">
    <property type="entry name" value="LD-carboxypeptidase A C-terminal domain-like"/>
    <property type="match status" value="1"/>
</dbReference>
<feature type="domain" description="LD-carboxypeptidase N-terminal" evidence="6">
    <location>
        <begin position="13"/>
        <end position="134"/>
    </location>
</feature>
<dbReference type="GO" id="GO:0006508">
    <property type="term" value="P:proteolysis"/>
    <property type="evidence" value="ECO:0007669"/>
    <property type="project" value="UniProtKB-KW"/>
</dbReference>
<keyword evidence="5" id="KW-0720">Serine protease</keyword>
<dbReference type="AlphaFoldDB" id="A0A0M6WMC5"/>
<keyword evidence="9" id="KW-1185">Reference proteome</keyword>
<dbReference type="EMBL" id="CVRQ01000021">
    <property type="protein sequence ID" value="CRL38369.1"/>
    <property type="molecule type" value="Genomic_DNA"/>
</dbReference>
<accession>A0A0M6WMC5</accession>
<keyword evidence="3" id="KW-0645">Protease</keyword>
<dbReference type="PANTHER" id="PTHR30237">
    <property type="entry name" value="MURAMOYLTETRAPEPTIDE CARBOXYPEPTIDASE"/>
    <property type="match status" value="1"/>
</dbReference>
<evidence type="ECO:0000313" key="8">
    <source>
        <dbReference type="EMBL" id="CRL38369.1"/>
    </source>
</evidence>
<evidence type="ECO:0000256" key="4">
    <source>
        <dbReference type="ARBA" id="ARBA00022801"/>
    </source>
</evidence>